<accession>A0A5J6ST32</accession>
<proteinExistence type="predicted"/>
<dbReference type="Proteomes" id="UP000325517">
    <property type="component" value="Chromosome"/>
</dbReference>
<name>A0A5J6ST32_9BACI</name>
<dbReference type="KEGG" id="psyo:PB01_18780"/>
<keyword evidence="2" id="KW-1185">Reference proteome</keyword>
<gene>
    <name evidence="1" type="ORF">PB01_18780</name>
</gene>
<dbReference type="AlphaFoldDB" id="A0A5J6ST32"/>
<protein>
    <submittedName>
        <fullName evidence="1">Uncharacterized protein</fullName>
    </submittedName>
</protein>
<dbReference type="EMBL" id="CP031223">
    <property type="protein sequence ID" value="QFG00674.1"/>
    <property type="molecule type" value="Genomic_DNA"/>
</dbReference>
<evidence type="ECO:0000313" key="1">
    <source>
        <dbReference type="EMBL" id="QFG00674.1"/>
    </source>
</evidence>
<dbReference type="RefSeq" id="WP_225986104.1">
    <property type="nucleotide sequence ID" value="NZ_CP031223.1"/>
</dbReference>
<evidence type="ECO:0000313" key="2">
    <source>
        <dbReference type="Proteomes" id="UP000325517"/>
    </source>
</evidence>
<reference evidence="1 2" key="1">
    <citation type="submission" date="2018-07" db="EMBL/GenBank/DDBJ databases">
        <title>Complete genome sequence of Psychrobacillus sp. PB01, isolated from iceberg, and comparative genome analysis of Psychrobacillus strains.</title>
        <authorList>
            <person name="Lee P.C."/>
        </authorList>
    </citation>
    <scope>NUCLEOTIDE SEQUENCE [LARGE SCALE GENOMIC DNA]</scope>
    <source>
        <strain evidence="1 2">PB01</strain>
    </source>
</reference>
<sequence>MIKIIKRLFINLFAKGKDSWKKLWQSKISKAIPEGDESYIPTDGYDSMFSVKQTNEGILVSKRVYDQIKRSLPDKFIIPNPNSINLLKSMRGDSYDNLFNNPYPTPSMFIDREVWGKVINNLPKDYLLPTPTFEKNKYPVSSEYYDSLFSQPLGMTSVFVDEVIWERIAKNLPKYYTLPNPTFTVLVNSPNENRTANTNQTQFE</sequence>
<organism evidence="1 2">
    <name type="scientific">Psychrobacillus glaciei</name>
    <dbReference type="NCBI Taxonomy" id="2283160"/>
    <lineage>
        <taxon>Bacteria</taxon>
        <taxon>Bacillati</taxon>
        <taxon>Bacillota</taxon>
        <taxon>Bacilli</taxon>
        <taxon>Bacillales</taxon>
        <taxon>Bacillaceae</taxon>
        <taxon>Psychrobacillus</taxon>
    </lineage>
</organism>